<keyword evidence="9" id="KW-1185">Reference proteome</keyword>
<dbReference type="Pfam" id="PF07690">
    <property type="entry name" value="MFS_1"/>
    <property type="match status" value="1"/>
</dbReference>
<evidence type="ECO:0000256" key="2">
    <source>
        <dbReference type="ARBA" id="ARBA00022692"/>
    </source>
</evidence>
<feature type="transmembrane region" description="Helical" evidence="6">
    <location>
        <begin position="369"/>
        <end position="390"/>
    </location>
</feature>
<feature type="transmembrane region" description="Helical" evidence="6">
    <location>
        <begin position="464"/>
        <end position="487"/>
    </location>
</feature>
<evidence type="ECO:0000259" key="7">
    <source>
        <dbReference type="PROSITE" id="PS50850"/>
    </source>
</evidence>
<evidence type="ECO:0000256" key="6">
    <source>
        <dbReference type="SAM" id="Phobius"/>
    </source>
</evidence>
<evidence type="ECO:0000313" key="9">
    <source>
        <dbReference type="Proteomes" id="UP000217199"/>
    </source>
</evidence>
<dbReference type="Gene3D" id="1.20.1250.20">
    <property type="entry name" value="MFS general substrate transporter like domains"/>
    <property type="match status" value="1"/>
</dbReference>
<name>A0A286UQI7_9AGAM</name>
<dbReference type="InterPro" id="IPR011701">
    <property type="entry name" value="MFS"/>
</dbReference>
<keyword evidence="4 6" id="KW-0472">Membrane</keyword>
<dbReference type="SUPFAM" id="SSF103473">
    <property type="entry name" value="MFS general substrate transporter"/>
    <property type="match status" value="2"/>
</dbReference>
<dbReference type="Proteomes" id="UP000217199">
    <property type="component" value="Unassembled WGS sequence"/>
</dbReference>
<dbReference type="GO" id="GO:0022857">
    <property type="term" value="F:transmembrane transporter activity"/>
    <property type="evidence" value="ECO:0007669"/>
    <property type="project" value="InterPro"/>
</dbReference>
<dbReference type="PANTHER" id="PTHR23501:SF102">
    <property type="entry name" value="DRUG TRANSPORTER, PUTATIVE (AFU_ORTHOLOGUE AFUA_3G08530)-RELATED"/>
    <property type="match status" value="1"/>
</dbReference>
<dbReference type="InterPro" id="IPR020846">
    <property type="entry name" value="MFS_dom"/>
</dbReference>
<accession>A0A286UQI7</accession>
<dbReference type="OrthoDB" id="2351791at2759"/>
<feature type="domain" description="Major facilitator superfamily (MFS) profile" evidence="7">
    <location>
        <begin position="63"/>
        <end position="513"/>
    </location>
</feature>
<feature type="transmembrane region" description="Helical" evidence="6">
    <location>
        <begin position="158"/>
        <end position="179"/>
    </location>
</feature>
<evidence type="ECO:0000256" key="1">
    <source>
        <dbReference type="ARBA" id="ARBA00004141"/>
    </source>
</evidence>
<dbReference type="PANTHER" id="PTHR23501">
    <property type="entry name" value="MAJOR FACILITATOR SUPERFAMILY"/>
    <property type="match status" value="1"/>
</dbReference>
<feature type="transmembrane region" description="Helical" evidence="6">
    <location>
        <begin position="55"/>
        <end position="74"/>
    </location>
</feature>
<feature type="transmembrane region" description="Helical" evidence="6">
    <location>
        <begin position="402"/>
        <end position="420"/>
    </location>
</feature>
<feature type="transmembrane region" description="Helical" evidence="6">
    <location>
        <begin position="329"/>
        <end position="354"/>
    </location>
</feature>
<evidence type="ECO:0000313" key="8">
    <source>
        <dbReference type="EMBL" id="PAV21863.1"/>
    </source>
</evidence>
<dbReference type="PROSITE" id="PS50850">
    <property type="entry name" value="MFS"/>
    <property type="match status" value="1"/>
</dbReference>
<feature type="transmembrane region" description="Helical" evidence="6">
    <location>
        <begin position="287"/>
        <end position="309"/>
    </location>
</feature>
<evidence type="ECO:0000256" key="5">
    <source>
        <dbReference type="SAM" id="MobiDB-lite"/>
    </source>
</evidence>
<reference evidence="8 9" key="1">
    <citation type="journal article" date="2017" name="Mol. Ecol.">
        <title>Comparative and population genomic landscape of Phellinus noxius: A hypervariable fungus causing root rot in trees.</title>
        <authorList>
            <person name="Chung C.L."/>
            <person name="Lee T.J."/>
            <person name="Akiba M."/>
            <person name="Lee H.H."/>
            <person name="Kuo T.H."/>
            <person name="Liu D."/>
            <person name="Ke H.M."/>
            <person name="Yokoi T."/>
            <person name="Roa M.B."/>
            <person name="Lu M.J."/>
            <person name="Chang Y.Y."/>
            <person name="Ann P.J."/>
            <person name="Tsai J.N."/>
            <person name="Chen C.Y."/>
            <person name="Tzean S.S."/>
            <person name="Ota Y."/>
            <person name="Hattori T."/>
            <person name="Sahashi N."/>
            <person name="Liou R.F."/>
            <person name="Kikuchi T."/>
            <person name="Tsai I.J."/>
        </authorList>
    </citation>
    <scope>NUCLEOTIDE SEQUENCE [LARGE SCALE GENOMIC DNA]</scope>
    <source>
        <strain evidence="8 9">FFPRI411160</strain>
    </source>
</reference>
<evidence type="ECO:0000256" key="3">
    <source>
        <dbReference type="ARBA" id="ARBA00022989"/>
    </source>
</evidence>
<dbReference type="InterPro" id="IPR036259">
    <property type="entry name" value="MFS_trans_sf"/>
</dbReference>
<sequence length="572" mass="60969">MHEFASPPHPPEPADTKSLSDATVTSIASDGDCSPRKMSVGSVSMPKAGLKDESLSFLRLLLAHIGAALALFLATTDATIVSTSLPTIIANLNASQNQYPWVGVSYAVSQTALQPLYGQFSDLLGRKIVLFGSISMFMIGSLLCGTASDYVLLCVYRAVAGMGGGGIVSSVWLITAELVAEEQRAKWSQALSVTWSASAVAGPLLGGVFSDSTGLLSWRWAFFINLPIATVAAVLLFFSLKDVPLRPAKGVTWRKLWNNFDLLGLILFMSGTVGLVLGFSFSSQFGWNAPATLVPLVLGFLILIIGYFYEKHTNRDALFPSRMLNNVTVGTILIISFLHNFAFNAGTFFLALYYQAVNGSSALEAGLRMLPYSLGSSLASMPTAWFIAAYQCRTKTTAGQKIVIIIGLAIATIGFGLLTALSNNTPTTLQEIAPLIAGIGIGMLFHSPYQVLTKALHPEDIASATSAFFLVRFTGATCGLAVASAVFNERLALSDYAELLGSAASIDLRSLAKLRPIAVREDVLKTVASAIQFIWIVCTPCLGVGLLISPLIKTTSTEVKQKSDPEKNVPQV</sequence>
<dbReference type="Gene3D" id="1.20.1720.10">
    <property type="entry name" value="Multidrug resistance protein D"/>
    <property type="match status" value="1"/>
</dbReference>
<feature type="transmembrane region" description="Helical" evidence="6">
    <location>
        <begin position="221"/>
        <end position="240"/>
    </location>
</feature>
<dbReference type="STRING" id="2282107.A0A286UQI7"/>
<dbReference type="GO" id="GO:0005886">
    <property type="term" value="C:plasma membrane"/>
    <property type="evidence" value="ECO:0007669"/>
    <property type="project" value="TreeGrafter"/>
</dbReference>
<keyword evidence="3 6" id="KW-1133">Transmembrane helix</keyword>
<gene>
    <name evidence="8" type="ORF">PNOK_0182000</name>
</gene>
<organism evidence="8 9">
    <name type="scientific">Pyrrhoderma noxium</name>
    <dbReference type="NCBI Taxonomy" id="2282107"/>
    <lineage>
        <taxon>Eukaryota</taxon>
        <taxon>Fungi</taxon>
        <taxon>Dikarya</taxon>
        <taxon>Basidiomycota</taxon>
        <taxon>Agaricomycotina</taxon>
        <taxon>Agaricomycetes</taxon>
        <taxon>Hymenochaetales</taxon>
        <taxon>Hymenochaetaceae</taxon>
        <taxon>Pyrrhoderma</taxon>
    </lineage>
</organism>
<dbReference type="EMBL" id="NBII01000002">
    <property type="protein sequence ID" value="PAV21863.1"/>
    <property type="molecule type" value="Genomic_DNA"/>
</dbReference>
<comment type="subcellular location">
    <subcellularLocation>
        <location evidence="1">Membrane</location>
        <topology evidence="1">Multi-pass membrane protein</topology>
    </subcellularLocation>
</comment>
<keyword evidence="2 6" id="KW-0812">Transmembrane</keyword>
<feature type="transmembrane region" description="Helical" evidence="6">
    <location>
        <begin position="530"/>
        <end position="552"/>
    </location>
</feature>
<dbReference type="InParanoid" id="A0A286UQI7"/>
<evidence type="ECO:0000256" key="4">
    <source>
        <dbReference type="ARBA" id="ARBA00023136"/>
    </source>
</evidence>
<feature type="compositionally biased region" description="Polar residues" evidence="5">
    <location>
        <begin position="17"/>
        <end position="28"/>
    </location>
</feature>
<feature type="transmembrane region" description="Helical" evidence="6">
    <location>
        <begin position="260"/>
        <end position="281"/>
    </location>
</feature>
<protein>
    <submittedName>
        <fullName evidence="8">MFS general substrate transporter</fullName>
    </submittedName>
</protein>
<comment type="caution">
    <text evidence="8">The sequence shown here is derived from an EMBL/GenBank/DDBJ whole genome shotgun (WGS) entry which is preliminary data.</text>
</comment>
<feature type="transmembrane region" description="Helical" evidence="6">
    <location>
        <begin position="432"/>
        <end position="452"/>
    </location>
</feature>
<proteinExistence type="predicted"/>
<feature type="transmembrane region" description="Helical" evidence="6">
    <location>
        <begin position="128"/>
        <end position="152"/>
    </location>
</feature>
<feature type="region of interest" description="Disordered" evidence="5">
    <location>
        <begin position="1"/>
        <end position="40"/>
    </location>
</feature>
<dbReference type="AlphaFoldDB" id="A0A286UQI7"/>